<dbReference type="Gene3D" id="3.90.180.10">
    <property type="entry name" value="Medium-chain alcohol dehydrogenases, catalytic domain"/>
    <property type="match status" value="1"/>
</dbReference>
<reference evidence="4 5" key="1">
    <citation type="submission" date="2020-09" db="EMBL/GenBank/DDBJ databases">
        <title>Novel species of Mucilaginibacter isolated from a glacier on the Tibetan Plateau.</title>
        <authorList>
            <person name="Liu Q."/>
            <person name="Xin Y.-H."/>
        </authorList>
    </citation>
    <scope>NUCLEOTIDE SEQUENCE [LARGE SCALE GENOMIC DNA]</scope>
    <source>
        <strain evidence="4 5">ZT4R22</strain>
    </source>
</reference>
<keyword evidence="2" id="KW-0560">Oxidoreductase</keyword>
<evidence type="ECO:0000256" key="1">
    <source>
        <dbReference type="ARBA" id="ARBA00022857"/>
    </source>
</evidence>
<dbReference type="SUPFAM" id="SSF51735">
    <property type="entry name" value="NAD(P)-binding Rossmann-fold domains"/>
    <property type="match status" value="1"/>
</dbReference>
<dbReference type="SMART" id="SM00829">
    <property type="entry name" value="PKS_ER"/>
    <property type="match status" value="1"/>
</dbReference>
<dbReference type="PANTHER" id="PTHR48106:SF8">
    <property type="entry name" value="OS02G0805600 PROTEIN"/>
    <property type="match status" value="1"/>
</dbReference>
<dbReference type="PANTHER" id="PTHR48106">
    <property type="entry name" value="QUINONE OXIDOREDUCTASE PIG3-RELATED"/>
    <property type="match status" value="1"/>
</dbReference>
<dbReference type="Proteomes" id="UP000606600">
    <property type="component" value="Unassembled WGS sequence"/>
</dbReference>
<dbReference type="Pfam" id="PF00107">
    <property type="entry name" value="ADH_zinc_N"/>
    <property type="match status" value="1"/>
</dbReference>
<keyword evidence="1" id="KW-0521">NADP</keyword>
<dbReference type="InterPro" id="IPR036291">
    <property type="entry name" value="NAD(P)-bd_dom_sf"/>
</dbReference>
<accession>A0ABR7WNQ4</accession>
<comment type="caution">
    <text evidence="4">The sequence shown here is derived from an EMBL/GenBank/DDBJ whole genome shotgun (WGS) entry which is preliminary data.</text>
</comment>
<dbReference type="InterPro" id="IPR013149">
    <property type="entry name" value="ADH-like_C"/>
</dbReference>
<dbReference type="EMBL" id="JACWMY010000004">
    <property type="protein sequence ID" value="MBD1363945.1"/>
    <property type="molecule type" value="Genomic_DNA"/>
</dbReference>
<feature type="domain" description="Enoyl reductase (ER)" evidence="3">
    <location>
        <begin position="10"/>
        <end position="324"/>
    </location>
</feature>
<keyword evidence="5" id="KW-1185">Reference proteome</keyword>
<dbReference type="Pfam" id="PF08240">
    <property type="entry name" value="ADH_N"/>
    <property type="match status" value="1"/>
</dbReference>
<name>A0ABR7WNQ4_9SPHI</name>
<dbReference type="NCBIfam" id="TIGR02824">
    <property type="entry name" value="quinone_pig3"/>
    <property type="match status" value="1"/>
</dbReference>
<dbReference type="SUPFAM" id="SSF50129">
    <property type="entry name" value="GroES-like"/>
    <property type="match status" value="1"/>
</dbReference>
<gene>
    <name evidence="4" type="ORF">IDJ77_09005</name>
</gene>
<evidence type="ECO:0000256" key="2">
    <source>
        <dbReference type="ARBA" id="ARBA00023002"/>
    </source>
</evidence>
<dbReference type="InterPro" id="IPR011032">
    <property type="entry name" value="GroES-like_sf"/>
</dbReference>
<evidence type="ECO:0000259" key="3">
    <source>
        <dbReference type="SMART" id="SM00829"/>
    </source>
</evidence>
<evidence type="ECO:0000313" key="5">
    <source>
        <dbReference type="Proteomes" id="UP000606600"/>
    </source>
</evidence>
<dbReference type="Gene3D" id="3.40.50.720">
    <property type="entry name" value="NAD(P)-binding Rossmann-like Domain"/>
    <property type="match status" value="1"/>
</dbReference>
<sequence>MKAIIITHPGGPEVLQLAERPTPAYATNEVLIKVMAAGINRPDVFQRKGNYPPPEGAPKDIPGLELAGVVAEIGAGVTRWKVGDKVCALVIGGAYAEYCVAPEGQCLPVPEGLSFAEAASLPETFFTVWSNVFDRAQLQPGESLLVHGGSSGIGVTAIQMAKALGSTVFVTAGSDEKCKFCEELGADKAINYNTENFGEAISNLTDGKGVDVILDMIGGDYTSINIKSLANDGRLVMINAVKGSKVEINLSEVMRKRLMITGSTLRARDVAFKSAIAQKLEEHIWPLLASGQIKPIIYKTFPAGEAAKAHELMESSEHMGKIVLEFIGDSS</sequence>
<organism evidence="4 5">
    <name type="scientific">Mucilaginibacter pankratovii</name>
    <dbReference type="NCBI Taxonomy" id="2772110"/>
    <lineage>
        <taxon>Bacteria</taxon>
        <taxon>Pseudomonadati</taxon>
        <taxon>Bacteroidota</taxon>
        <taxon>Sphingobacteriia</taxon>
        <taxon>Sphingobacteriales</taxon>
        <taxon>Sphingobacteriaceae</taxon>
        <taxon>Mucilaginibacter</taxon>
    </lineage>
</organism>
<dbReference type="InterPro" id="IPR020843">
    <property type="entry name" value="ER"/>
</dbReference>
<proteinExistence type="predicted"/>
<dbReference type="CDD" id="cd05276">
    <property type="entry name" value="p53_inducible_oxidoreductase"/>
    <property type="match status" value="1"/>
</dbReference>
<dbReference type="InterPro" id="IPR013154">
    <property type="entry name" value="ADH-like_N"/>
</dbReference>
<protein>
    <submittedName>
        <fullName evidence="4">NAD(P)H-quinone oxidoreductase</fullName>
    </submittedName>
</protein>
<evidence type="ECO:0000313" key="4">
    <source>
        <dbReference type="EMBL" id="MBD1363945.1"/>
    </source>
</evidence>
<dbReference type="InterPro" id="IPR014189">
    <property type="entry name" value="Quinone_OxRdtase_PIG3"/>
</dbReference>